<gene>
    <name evidence="2" type="ORF">mvi_22900</name>
</gene>
<dbReference type="RefSeq" id="WP_207182903.1">
    <property type="nucleotide sequence ID" value="NZ_AP024145.1"/>
</dbReference>
<evidence type="ECO:0000313" key="2">
    <source>
        <dbReference type="EMBL" id="BCM83829.1"/>
    </source>
</evidence>
<dbReference type="Proteomes" id="UP000663508">
    <property type="component" value="Chromosome"/>
</dbReference>
<proteinExistence type="predicted"/>
<accession>A0A8H8WT80</accession>
<reference evidence="2" key="1">
    <citation type="submission" date="2020-11" db="EMBL/GenBank/DDBJ databases">
        <title>Complete genome sequence of a novel pathogenic Methylobacterium strain isolated from rice in Vietnam.</title>
        <authorList>
            <person name="Lai K."/>
            <person name="Okazaki S."/>
            <person name="Higashi K."/>
            <person name="Mori H."/>
            <person name="Toyoda A."/>
            <person name="Kurokawa K."/>
        </authorList>
    </citation>
    <scope>NUCLEOTIDE SEQUENCE</scope>
    <source>
        <strain evidence="2">VL1</strain>
    </source>
</reference>
<dbReference type="AlphaFoldDB" id="A0A8H8WT80"/>
<dbReference type="KEGG" id="mind:mvi_22900"/>
<evidence type="ECO:0000313" key="3">
    <source>
        <dbReference type="Proteomes" id="UP000663508"/>
    </source>
</evidence>
<feature type="region of interest" description="Disordered" evidence="1">
    <location>
        <begin position="1"/>
        <end position="63"/>
    </location>
</feature>
<sequence>MPQQISSTHTTPQGSETCVLDPEGECVETEERDSLVDGRLDPDAQQPGNERPKPFDLNKNKPT</sequence>
<name>A0A8H8WT80_9HYPH</name>
<evidence type="ECO:0000256" key="1">
    <source>
        <dbReference type="SAM" id="MobiDB-lite"/>
    </source>
</evidence>
<organism evidence="2 3">
    <name type="scientific">Methylobacterium indicum</name>
    <dbReference type="NCBI Taxonomy" id="1775910"/>
    <lineage>
        <taxon>Bacteria</taxon>
        <taxon>Pseudomonadati</taxon>
        <taxon>Pseudomonadota</taxon>
        <taxon>Alphaproteobacteria</taxon>
        <taxon>Hyphomicrobiales</taxon>
        <taxon>Methylobacteriaceae</taxon>
        <taxon>Methylobacterium</taxon>
    </lineage>
</organism>
<feature type="compositionally biased region" description="Polar residues" evidence="1">
    <location>
        <begin position="1"/>
        <end position="16"/>
    </location>
</feature>
<dbReference type="EMBL" id="AP024145">
    <property type="protein sequence ID" value="BCM83829.1"/>
    <property type="molecule type" value="Genomic_DNA"/>
</dbReference>
<feature type="compositionally biased region" description="Acidic residues" evidence="1">
    <location>
        <begin position="22"/>
        <end position="31"/>
    </location>
</feature>
<feature type="compositionally biased region" description="Basic and acidic residues" evidence="1">
    <location>
        <begin position="50"/>
        <end position="63"/>
    </location>
</feature>
<protein>
    <submittedName>
        <fullName evidence="2">Uncharacterized protein</fullName>
    </submittedName>
</protein>
<feature type="compositionally biased region" description="Basic and acidic residues" evidence="1">
    <location>
        <begin position="32"/>
        <end position="42"/>
    </location>
</feature>